<evidence type="ECO:0000256" key="2">
    <source>
        <dbReference type="SAM" id="SignalP"/>
    </source>
</evidence>
<evidence type="ECO:0000313" key="4">
    <source>
        <dbReference type="Proteomes" id="UP000271974"/>
    </source>
</evidence>
<dbReference type="EMBL" id="RQTK01000034">
    <property type="protein sequence ID" value="RUS90391.1"/>
    <property type="molecule type" value="Genomic_DNA"/>
</dbReference>
<keyword evidence="4" id="KW-1185">Reference proteome</keyword>
<protein>
    <recommendedName>
        <fullName evidence="5">REJ domain-containing protein</fullName>
    </recommendedName>
</protein>
<organism evidence="3 4">
    <name type="scientific">Elysia chlorotica</name>
    <name type="common">Eastern emerald elysia</name>
    <name type="synonym">Sea slug</name>
    <dbReference type="NCBI Taxonomy" id="188477"/>
    <lineage>
        <taxon>Eukaryota</taxon>
        <taxon>Metazoa</taxon>
        <taxon>Spiralia</taxon>
        <taxon>Lophotrochozoa</taxon>
        <taxon>Mollusca</taxon>
        <taxon>Gastropoda</taxon>
        <taxon>Heterobranchia</taxon>
        <taxon>Euthyneura</taxon>
        <taxon>Panpulmonata</taxon>
        <taxon>Sacoglossa</taxon>
        <taxon>Placobranchoidea</taxon>
        <taxon>Plakobranchidae</taxon>
        <taxon>Elysia</taxon>
    </lineage>
</organism>
<gene>
    <name evidence="3" type="ORF">EGW08_001886</name>
</gene>
<accession>A0A433U9B3</accession>
<keyword evidence="2" id="KW-0732">Signal</keyword>
<feature type="region of interest" description="Disordered" evidence="1">
    <location>
        <begin position="83"/>
        <end position="102"/>
    </location>
</feature>
<dbReference type="Proteomes" id="UP000271974">
    <property type="component" value="Unassembled WGS sequence"/>
</dbReference>
<feature type="signal peptide" evidence="2">
    <location>
        <begin position="1"/>
        <end position="23"/>
    </location>
</feature>
<evidence type="ECO:0000313" key="3">
    <source>
        <dbReference type="EMBL" id="RUS90391.1"/>
    </source>
</evidence>
<comment type="caution">
    <text evidence="3">The sequence shown here is derived from an EMBL/GenBank/DDBJ whole genome shotgun (WGS) entry which is preliminary data.</text>
</comment>
<sequence>MLSVCVSVSSTVAFVTLISSVSSKEDTSVVFSVCSTSWAFSTSREIVSSYVSNVSCVDSSSSTSVVSTVEVSTSSTVLETSSVSSSSTNTVSFGASTVTSLG</sequence>
<feature type="compositionally biased region" description="Polar residues" evidence="1">
    <location>
        <begin position="93"/>
        <end position="102"/>
    </location>
</feature>
<feature type="compositionally biased region" description="Low complexity" evidence="1">
    <location>
        <begin position="83"/>
        <end position="92"/>
    </location>
</feature>
<reference evidence="3 4" key="1">
    <citation type="submission" date="2019-01" db="EMBL/GenBank/DDBJ databases">
        <title>A draft genome assembly of the solar-powered sea slug Elysia chlorotica.</title>
        <authorList>
            <person name="Cai H."/>
            <person name="Li Q."/>
            <person name="Fang X."/>
            <person name="Li J."/>
            <person name="Curtis N.E."/>
            <person name="Altenburger A."/>
            <person name="Shibata T."/>
            <person name="Feng M."/>
            <person name="Maeda T."/>
            <person name="Schwartz J.A."/>
            <person name="Shigenobu S."/>
            <person name="Lundholm N."/>
            <person name="Nishiyama T."/>
            <person name="Yang H."/>
            <person name="Hasebe M."/>
            <person name="Li S."/>
            <person name="Pierce S.K."/>
            <person name="Wang J."/>
        </authorList>
    </citation>
    <scope>NUCLEOTIDE SEQUENCE [LARGE SCALE GENOMIC DNA]</scope>
    <source>
        <strain evidence="3">EC2010</strain>
        <tissue evidence="3">Whole organism of an adult</tissue>
    </source>
</reference>
<proteinExistence type="predicted"/>
<name>A0A433U9B3_ELYCH</name>
<evidence type="ECO:0000256" key="1">
    <source>
        <dbReference type="SAM" id="MobiDB-lite"/>
    </source>
</evidence>
<feature type="chain" id="PRO_5019314804" description="REJ domain-containing protein" evidence="2">
    <location>
        <begin position="24"/>
        <end position="102"/>
    </location>
</feature>
<dbReference type="AlphaFoldDB" id="A0A433U9B3"/>
<evidence type="ECO:0008006" key="5">
    <source>
        <dbReference type="Google" id="ProtNLM"/>
    </source>
</evidence>